<feature type="compositionally biased region" description="Acidic residues" evidence="2">
    <location>
        <begin position="90"/>
        <end position="100"/>
    </location>
</feature>
<dbReference type="AlphaFoldDB" id="A0ABD3KHS3"/>
<evidence type="ECO:0000313" key="4">
    <source>
        <dbReference type="EMBL" id="KAL3738872.1"/>
    </source>
</evidence>
<dbReference type="InterPro" id="IPR002048">
    <property type="entry name" value="EF_hand_dom"/>
</dbReference>
<feature type="compositionally biased region" description="Basic residues" evidence="2">
    <location>
        <begin position="136"/>
        <end position="155"/>
    </location>
</feature>
<dbReference type="PROSITE" id="PS00018">
    <property type="entry name" value="EF_HAND_1"/>
    <property type="match status" value="1"/>
</dbReference>
<sequence>MAAKRCPPTSDAEPDGAEASSGSEPEPPTLPDPKEATRVSNYEKQRLSRIAENKRRMEALGLRNLASSVMGSSRKARKGDAKGKRKVGGEDDDDDNDDKDGDYAPALDGDGGDDDDLSVDDEEDDRDFEVSGSGKTKGKRKVSKPKKKPQTKKSPNKLDYVDDDAELAKININKVSGKMHDSAGVSGTVSSGPFQNEAGVNLKGRVEKTQENPRMLKRRKTFTSRVKMTEDELIMHFFQFDEAGKGGISAHDLAKVADAHDFTWTDEELANMIHCFDRDGDGKLSLDDFSKIVHQCKMLQGSESS</sequence>
<dbReference type="Gene3D" id="1.10.238.10">
    <property type="entry name" value="EF-hand"/>
    <property type="match status" value="1"/>
</dbReference>
<dbReference type="Proteomes" id="UP001634007">
    <property type="component" value="Unassembled WGS sequence"/>
</dbReference>
<comment type="caution">
    <text evidence="4">The sequence shown here is derived from an EMBL/GenBank/DDBJ whole genome shotgun (WGS) entry which is preliminary data.</text>
</comment>
<dbReference type="Pfam" id="PF13499">
    <property type="entry name" value="EF-hand_7"/>
    <property type="match status" value="1"/>
</dbReference>
<keyword evidence="5" id="KW-1185">Reference proteome</keyword>
<organism evidence="4 5">
    <name type="scientific">Eucalyptus globulus</name>
    <name type="common">Tasmanian blue gum</name>
    <dbReference type="NCBI Taxonomy" id="34317"/>
    <lineage>
        <taxon>Eukaryota</taxon>
        <taxon>Viridiplantae</taxon>
        <taxon>Streptophyta</taxon>
        <taxon>Embryophyta</taxon>
        <taxon>Tracheophyta</taxon>
        <taxon>Spermatophyta</taxon>
        <taxon>Magnoliopsida</taxon>
        <taxon>eudicotyledons</taxon>
        <taxon>Gunneridae</taxon>
        <taxon>Pentapetalae</taxon>
        <taxon>rosids</taxon>
        <taxon>malvids</taxon>
        <taxon>Myrtales</taxon>
        <taxon>Myrtaceae</taxon>
        <taxon>Myrtoideae</taxon>
        <taxon>Eucalypteae</taxon>
        <taxon>Eucalyptus</taxon>
    </lineage>
</organism>
<evidence type="ECO:0000259" key="3">
    <source>
        <dbReference type="PROSITE" id="PS50222"/>
    </source>
</evidence>
<dbReference type="PROSITE" id="PS50222">
    <property type="entry name" value="EF_HAND_2"/>
    <property type="match status" value="1"/>
</dbReference>
<proteinExistence type="predicted"/>
<gene>
    <name evidence="4" type="ORF">ACJRO7_020275</name>
</gene>
<evidence type="ECO:0000256" key="2">
    <source>
        <dbReference type="SAM" id="MobiDB-lite"/>
    </source>
</evidence>
<dbReference type="EMBL" id="JBJKBG010000005">
    <property type="protein sequence ID" value="KAL3738872.1"/>
    <property type="molecule type" value="Genomic_DNA"/>
</dbReference>
<dbReference type="SUPFAM" id="SSF47473">
    <property type="entry name" value="EF-hand"/>
    <property type="match status" value="1"/>
</dbReference>
<reference evidence="4 5" key="1">
    <citation type="submission" date="2024-11" db="EMBL/GenBank/DDBJ databases">
        <title>Chromosome-level genome assembly of Eucalyptus globulus Labill. provides insights into its genome evolution.</title>
        <authorList>
            <person name="Li X."/>
        </authorList>
    </citation>
    <scope>NUCLEOTIDE SEQUENCE [LARGE SCALE GENOMIC DNA]</scope>
    <source>
        <strain evidence="4">CL2024</strain>
        <tissue evidence="4">Fresh tender leaves</tissue>
    </source>
</reference>
<feature type="region of interest" description="Disordered" evidence="2">
    <location>
        <begin position="1"/>
        <end position="160"/>
    </location>
</feature>
<dbReference type="SMART" id="SM00054">
    <property type="entry name" value="EFh"/>
    <property type="match status" value="1"/>
</dbReference>
<feature type="compositionally biased region" description="Acidic residues" evidence="2">
    <location>
        <begin position="110"/>
        <end position="127"/>
    </location>
</feature>
<dbReference type="CDD" id="cd00051">
    <property type="entry name" value="EFh"/>
    <property type="match status" value="1"/>
</dbReference>
<protein>
    <recommendedName>
        <fullName evidence="3">EF-hand domain-containing protein</fullName>
    </recommendedName>
</protein>
<feature type="compositionally biased region" description="Basic and acidic residues" evidence="2">
    <location>
        <begin position="32"/>
        <end position="58"/>
    </location>
</feature>
<evidence type="ECO:0000256" key="1">
    <source>
        <dbReference type="ARBA" id="ARBA00022837"/>
    </source>
</evidence>
<evidence type="ECO:0000313" key="5">
    <source>
        <dbReference type="Proteomes" id="UP001634007"/>
    </source>
</evidence>
<dbReference type="InterPro" id="IPR018247">
    <property type="entry name" value="EF_Hand_1_Ca_BS"/>
</dbReference>
<name>A0ABD3KHS3_EUCGL</name>
<dbReference type="InterPro" id="IPR011992">
    <property type="entry name" value="EF-hand-dom_pair"/>
</dbReference>
<feature type="domain" description="EF-hand" evidence="3">
    <location>
        <begin position="264"/>
        <end position="299"/>
    </location>
</feature>
<keyword evidence="1" id="KW-0106">Calcium</keyword>
<accession>A0ABD3KHS3</accession>